<feature type="transmembrane region" description="Helical" evidence="9">
    <location>
        <begin position="1080"/>
        <end position="1102"/>
    </location>
</feature>
<feature type="transmembrane region" description="Helical" evidence="9">
    <location>
        <begin position="1042"/>
        <end position="1059"/>
    </location>
</feature>
<dbReference type="SMART" id="SM00320">
    <property type="entry name" value="WD40"/>
    <property type="match status" value="14"/>
</dbReference>
<organism evidence="11 12">
    <name type="scientific">Triparma columacea</name>
    <dbReference type="NCBI Taxonomy" id="722753"/>
    <lineage>
        <taxon>Eukaryota</taxon>
        <taxon>Sar</taxon>
        <taxon>Stramenopiles</taxon>
        <taxon>Ochrophyta</taxon>
        <taxon>Bolidophyceae</taxon>
        <taxon>Parmales</taxon>
        <taxon>Triparmaceae</taxon>
        <taxon>Triparma</taxon>
    </lineage>
</organism>
<dbReference type="Gene3D" id="2.130.10.10">
    <property type="entry name" value="YVTN repeat-like/Quinoprotein amine dehydrogenase"/>
    <property type="match status" value="5"/>
</dbReference>
<dbReference type="InterPro" id="IPR011047">
    <property type="entry name" value="Quinoprotein_ADH-like_sf"/>
</dbReference>
<comment type="subcellular location">
    <subcellularLocation>
        <location evidence="1">Membrane</location>
        <topology evidence="1">Multi-pass membrane protein</topology>
    </subcellularLocation>
</comment>
<dbReference type="PANTHER" id="PTHR22847:SF637">
    <property type="entry name" value="WD REPEAT DOMAIN 5B"/>
    <property type="match status" value="1"/>
</dbReference>
<dbReference type="PROSITE" id="PS00678">
    <property type="entry name" value="WD_REPEATS_1"/>
    <property type="match status" value="4"/>
</dbReference>
<feature type="compositionally biased region" description="Polar residues" evidence="8">
    <location>
        <begin position="44"/>
        <end position="53"/>
    </location>
</feature>
<protein>
    <recommendedName>
        <fullName evidence="10">Ion transport domain-containing protein</fullName>
    </recommendedName>
</protein>
<feature type="domain" description="Ion transport" evidence="10">
    <location>
        <begin position="1056"/>
        <end position="1262"/>
    </location>
</feature>
<feature type="transmembrane region" description="Helical" evidence="9">
    <location>
        <begin position="1156"/>
        <end position="1189"/>
    </location>
</feature>
<evidence type="ECO:0000259" key="10">
    <source>
        <dbReference type="Pfam" id="PF00520"/>
    </source>
</evidence>
<comment type="caution">
    <text evidence="11">The sequence shown here is derived from an EMBL/GenBank/DDBJ whole genome shotgun (WGS) entry which is preliminary data.</text>
</comment>
<keyword evidence="12" id="KW-1185">Reference proteome</keyword>
<feature type="repeat" description="WD" evidence="7">
    <location>
        <begin position="76"/>
        <end position="117"/>
    </location>
</feature>
<feature type="transmembrane region" description="Helical" evidence="9">
    <location>
        <begin position="1126"/>
        <end position="1144"/>
    </location>
</feature>
<feature type="repeat" description="WD" evidence="7">
    <location>
        <begin position="398"/>
        <end position="423"/>
    </location>
</feature>
<dbReference type="PROSITE" id="PS50294">
    <property type="entry name" value="WD_REPEATS_REGION"/>
    <property type="match status" value="8"/>
</dbReference>
<dbReference type="EMBL" id="BRYA01000071">
    <property type="protein sequence ID" value="GMI37095.1"/>
    <property type="molecule type" value="Genomic_DNA"/>
</dbReference>
<keyword evidence="6 9" id="KW-0472">Membrane</keyword>
<accession>A0A9W7G834</accession>
<dbReference type="Pfam" id="PF00400">
    <property type="entry name" value="WD40"/>
    <property type="match status" value="12"/>
</dbReference>
<dbReference type="Pfam" id="PF00520">
    <property type="entry name" value="Ion_trans"/>
    <property type="match status" value="1"/>
</dbReference>
<dbReference type="OrthoDB" id="538223at2759"/>
<proteinExistence type="predicted"/>
<evidence type="ECO:0000256" key="1">
    <source>
        <dbReference type="ARBA" id="ARBA00004141"/>
    </source>
</evidence>
<dbReference type="Gene3D" id="1.10.287.70">
    <property type="match status" value="1"/>
</dbReference>
<evidence type="ECO:0000256" key="9">
    <source>
        <dbReference type="SAM" id="Phobius"/>
    </source>
</evidence>
<dbReference type="SUPFAM" id="SSF50998">
    <property type="entry name" value="Quinoprotein alcohol dehydrogenase-like"/>
    <property type="match status" value="1"/>
</dbReference>
<dbReference type="Gene3D" id="1.25.40.20">
    <property type="entry name" value="Ankyrin repeat-containing domain"/>
    <property type="match status" value="1"/>
</dbReference>
<evidence type="ECO:0000256" key="7">
    <source>
        <dbReference type="PROSITE-ProRule" id="PRU00221"/>
    </source>
</evidence>
<evidence type="ECO:0000256" key="2">
    <source>
        <dbReference type="ARBA" id="ARBA00022574"/>
    </source>
</evidence>
<feature type="repeat" description="WD" evidence="7">
    <location>
        <begin position="514"/>
        <end position="555"/>
    </location>
</feature>
<evidence type="ECO:0000256" key="8">
    <source>
        <dbReference type="SAM" id="MobiDB-lite"/>
    </source>
</evidence>
<gene>
    <name evidence="11" type="ORF">TrCOL_g7168</name>
</gene>
<feature type="compositionally biased region" description="Basic residues" evidence="8">
    <location>
        <begin position="1442"/>
        <end position="1451"/>
    </location>
</feature>
<dbReference type="InterPro" id="IPR036770">
    <property type="entry name" value="Ankyrin_rpt-contain_sf"/>
</dbReference>
<keyword evidence="4" id="KW-0677">Repeat</keyword>
<feature type="repeat" description="WD" evidence="7">
    <location>
        <begin position="556"/>
        <end position="588"/>
    </location>
</feature>
<name>A0A9W7G834_9STRA</name>
<dbReference type="InterPro" id="IPR005821">
    <property type="entry name" value="Ion_trans_dom"/>
</dbReference>
<feature type="region of interest" description="Disordered" evidence="8">
    <location>
        <begin position="1400"/>
        <end position="1463"/>
    </location>
</feature>
<evidence type="ECO:0000256" key="4">
    <source>
        <dbReference type="ARBA" id="ARBA00022737"/>
    </source>
</evidence>
<dbReference type="InterPro" id="IPR015943">
    <property type="entry name" value="WD40/YVTN_repeat-like_dom_sf"/>
</dbReference>
<feature type="repeat" description="WD" evidence="7">
    <location>
        <begin position="598"/>
        <end position="639"/>
    </location>
</feature>
<evidence type="ECO:0000313" key="11">
    <source>
        <dbReference type="EMBL" id="GMI37095.1"/>
    </source>
</evidence>
<dbReference type="InterPro" id="IPR001680">
    <property type="entry name" value="WD40_rpt"/>
</dbReference>
<dbReference type="PROSITE" id="PS50082">
    <property type="entry name" value="WD_REPEATS_2"/>
    <property type="match status" value="10"/>
</dbReference>
<feature type="repeat" description="WD" evidence="7">
    <location>
        <begin position="262"/>
        <end position="303"/>
    </location>
</feature>
<feature type="transmembrane region" description="Helical" evidence="9">
    <location>
        <begin position="1195"/>
        <end position="1212"/>
    </location>
</feature>
<reference evidence="12" key="1">
    <citation type="journal article" date="2023" name="Commun. Biol.">
        <title>Genome analysis of Parmales, the sister group of diatoms, reveals the evolutionary specialization of diatoms from phago-mixotrophs to photoautotrophs.</title>
        <authorList>
            <person name="Ban H."/>
            <person name="Sato S."/>
            <person name="Yoshikawa S."/>
            <person name="Yamada K."/>
            <person name="Nakamura Y."/>
            <person name="Ichinomiya M."/>
            <person name="Sato N."/>
            <person name="Blanc-Mathieu R."/>
            <person name="Endo H."/>
            <person name="Kuwata A."/>
            <person name="Ogata H."/>
        </authorList>
    </citation>
    <scope>NUCLEOTIDE SEQUENCE [LARGE SCALE GENOMIC DNA]</scope>
</reference>
<keyword evidence="5 9" id="KW-1133">Transmembrane helix</keyword>
<keyword evidence="2 7" id="KW-0853">WD repeat</keyword>
<evidence type="ECO:0000256" key="5">
    <source>
        <dbReference type="ARBA" id="ARBA00022989"/>
    </source>
</evidence>
<feature type="region of interest" description="Disordered" evidence="8">
    <location>
        <begin position="1"/>
        <end position="62"/>
    </location>
</feature>
<dbReference type="InterPro" id="IPR036322">
    <property type="entry name" value="WD40_repeat_dom_sf"/>
</dbReference>
<feature type="repeat" description="WD" evidence="7">
    <location>
        <begin position="206"/>
        <end position="240"/>
    </location>
</feature>
<feature type="repeat" description="WD" evidence="7">
    <location>
        <begin position="164"/>
        <end position="205"/>
    </location>
</feature>
<dbReference type="GO" id="GO:0005216">
    <property type="term" value="F:monoatomic ion channel activity"/>
    <property type="evidence" value="ECO:0007669"/>
    <property type="project" value="InterPro"/>
</dbReference>
<evidence type="ECO:0000256" key="3">
    <source>
        <dbReference type="ARBA" id="ARBA00022692"/>
    </source>
</evidence>
<feature type="transmembrane region" description="Helical" evidence="9">
    <location>
        <begin position="1001"/>
        <end position="1022"/>
    </location>
</feature>
<keyword evidence="3 9" id="KW-0812">Transmembrane</keyword>
<dbReference type="SUPFAM" id="SSF50978">
    <property type="entry name" value="WD40 repeat-like"/>
    <property type="match status" value="1"/>
</dbReference>
<feature type="repeat" description="WD" evidence="7">
    <location>
        <begin position="117"/>
        <end position="151"/>
    </location>
</feature>
<dbReference type="GO" id="GO:0016020">
    <property type="term" value="C:membrane"/>
    <property type="evidence" value="ECO:0007669"/>
    <property type="project" value="UniProtKB-SubCell"/>
</dbReference>
<dbReference type="Proteomes" id="UP001165065">
    <property type="component" value="Unassembled WGS sequence"/>
</dbReference>
<sequence>MFDGSSRPVSPPPPPISQFNLPVSLTSRIPLRSRGPNAPLHLQRNGQNTSTSESESERFAASNRARVSRSSFITKLSSKEFVVNSVAISPDGASVASGSFDRAISVHDLTTGSSISLQGHSKGVNCLRYCPSSSSTLVSGSDDMTAIVWDLGGGGGGGRASLRLMGHGDRVLAVDITGGGERVCTGSKDTTIIVWHAKTGNKLLRLDCHGDAVADCRFSPSGFNLLSCSSDKEVIGWDLELALSSLDLTLTIPSSDLVQFRKSPHSDGVKCATYSGDGNIFATAGKDQAILLFDATSGEQINRFDGHTDVVSSVCFSPDGESLISGSADKTAIIWDIKTAEVKRRFNISERGINSILYSPDGKSVVVGADGKFIIDFTERINGHDYSLELRDPFGNPVTSIEYDPTGEIFVSGSTDTTVTLWDKNGEKLSQYNEEYMGAVSSVRFSKDGKYVLTSVSNMVIVWKLDGQTLKEHRKVETRVNDVACSPDCKTMTSAGYENLIVWDLETGRQKMKMLGHDHDVTAVAYSPDGSLILSGGQDSKLMMWESSTGQPKAKLQGHNDEVTAAIFSHDGNFFASSSKDKTIVVWDTNHLTEKIRLVGHIAAVTDISFHPDNQSMVSASIDHTMVLWCLNTGLHKMKIHRDNPINDICFSPNGLTILEAVGDGTVRITPNLAWEHRVPSAVESEIFMNDIRSMRIEFGKNWSRTPTAFILKSHPEVLLNSNEEDKSNRNLVHVAAKFGCVGFLETFIQEVALNSSEKSEKRLVLSACLMRDSKDHTPLYYAVESQDTACITAILDCLMLAFNDDFALLSSDCATYTHLADLFPLEDLICVIEKFPTIGLKYLGQMKLVNAYESLVLKDCERIPLEDDDQIVKGSDVRSPKGFWKREYPSAAYVERRDILDSQHQSSGNQRPLRSFSMGSLLFASSTTSGLLNLEEEAYGVPVIAKLLPLKNVAKSGLLKVAVRASEEIKSFTVFESEVLMALTNFKWETRVKRQFMKHLYMEIFMVGLFTADALLHSKSFKFDGEFKIKFDGSYSNYKEIFFMLPGILILLPWMFFVRHEYLQFRAGKVGLKSHLLGSIINFMDFTSLLLILVTFCVRVFEWSTYFTEVWFSIFGENIRENARVMSTVTMALGLPILYLNLLKYMQAFRTAGELVSMIFGVLKGIMPFTMILVIVMVGFSLAFFVLFSGKDESFGNIWMSVFTAYIWMFGEFDTDNFGATANYYAMVGLFIAFMYILNVVLFNLLIAIMGDIYDSIQENARAQFLFSKASLILEFEEVMGKDKDESHTHAPKWLQILEPIKAKSESDSESWAGKVKSIKKAITSAAQKTKDIIEDVYVKTGDILNVVREHSSDVAEVKEELGELRMVLLQMMKENSSVKEMLQIMREENKSLKEMMMRDEGGGRHRHSRHHASPALPPPVVNAGGGGTPARAGKTTPAKVTHHNKKKRSPAGSPNKHHEPK</sequence>
<dbReference type="InterPro" id="IPR019775">
    <property type="entry name" value="WD40_repeat_CS"/>
</dbReference>
<dbReference type="PANTHER" id="PTHR22847">
    <property type="entry name" value="WD40 REPEAT PROTEIN"/>
    <property type="match status" value="1"/>
</dbReference>
<evidence type="ECO:0000256" key="6">
    <source>
        <dbReference type="ARBA" id="ARBA00023136"/>
    </source>
</evidence>
<feature type="repeat" description="WD" evidence="7">
    <location>
        <begin position="304"/>
        <end position="345"/>
    </location>
</feature>
<evidence type="ECO:0000313" key="12">
    <source>
        <dbReference type="Proteomes" id="UP001165065"/>
    </source>
</evidence>
<dbReference type="PRINTS" id="PR00320">
    <property type="entry name" value="GPROTEINBRPT"/>
</dbReference>
<dbReference type="GO" id="GO:1990234">
    <property type="term" value="C:transferase complex"/>
    <property type="evidence" value="ECO:0007669"/>
    <property type="project" value="UniProtKB-ARBA"/>
</dbReference>
<feature type="compositionally biased region" description="Polar residues" evidence="8">
    <location>
        <begin position="18"/>
        <end position="27"/>
    </location>
</feature>
<feature type="transmembrane region" description="Helical" evidence="9">
    <location>
        <begin position="1224"/>
        <end position="1251"/>
    </location>
</feature>
<dbReference type="InterPro" id="IPR020472">
    <property type="entry name" value="WD40_PAC1"/>
</dbReference>
<dbReference type="CDD" id="cd00200">
    <property type="entry name" value="WD40"/>
    <property type="match status" value="2"/>
</dbReference>